<proteinExistence type="predicted"/>
<accession>A0A450ZII8</accession>
<dbReference type="EMBL" id="CAADFX010000018">
    <property type="protein sequence ID" value="VFK53626.1"/>
    <property type="molecule type" value="Genomic_DNA"/>
</dbReference>
<evidence type="ECO:0000313" key="2">
    <source>
        <dbReference type="EMBL" id="VFK53626.1"/>
    </source>
</evidence>
<evidence type="ECO:0000256" key="1">
    <source>
        <dbReference type="SAM" id="MobiDB-lite"/>
    </source>
</evidence>
<dbReference type="EMBL" id="CAADFY010000158">
    <property type="protein sequence ID" value="VFK58919.1"/>
    <property type="molecule type" value="Genomic_DNA"/>
</dbReference>
<organism evidence="2">
    <name type="scientific">Candidatus Kentrum sp. TUN</name>
    <dbReference type="NCBI Taxonomy" id="2126343"/>
    <lineage>
        <taxon>Bacteria</taxon>
        <taxon>Pseudomonadati</taxon>
        <taxon>Pseudomonadota</taxon>
        <taxon>Gammaproteobacteria</taxon>
        <taxon>Candidatus Kentrum</taxon>
    </lineage>
</organism>
<evidence type="ECO:0000313" key="3">
    <source>
        <dbReference type="EMBL" id="VFK58919.1"/>
    </source>
</evidence>
<reference evidence="2" key="1">
    <citation type="submission" date="2019-02" db="EMBL/GenBank/DDBJ databases">
        <authorList>
            <person name="Gruber-Vodicka R. H."/>
            <person name="Seah K. B. B."/>
        </authorList>
    </citation>
    <scope>NUCLEOTIDE SEQUENCE</scope>
    <source>
        <strain evidence="2">BECK_BY1</strain>
        <strain evidence="3">BECK_BY3</strain>
    </source>
</reference>
<dbReference type="AlphaFoldDB" id="A0A450ZII8"/>
<protein>
    <submittedName>
        <fullName evidence="2">Uncharacterized protein</fullName>
    </submittedName>
</protein>
<gene>
    <name evidence="2" type="ORF">BECKTUN1418D_GA0071000_10189</name>
    <name evidence="3" type="ORF">BECKTUN1418F_GA0071002_11584</name>
</gene>
<feature type="region of interest" description="Disordered" evidence="1">
    <location>
        <begin position="1"/>
        <end position="22"/>
    </location>
</feature>
<name>A0A450ZII8_9GAMM</name>
<sequence length="44" mass="4949">MQNSPNPPHDLIAPTIQPNEARKRMRKLERALNTANEAVQIARG</sequence>